<dbReference type="OrthoDB" id="440455at2759"/>
<sequence>MEDEIERDKRSVSFKEYSLKLLDKALNESEDLDFAIKNLNELRLGSVERDSTSASAVVNTDLPTQGIEYNGENVVLSEDLRVNNLPKNGVEWVEMFVN</sequence>
<gene>
    <name evidence="1" type="ORF">IFM89_032548</name>
</gene>
<dbReference type="AlphaFoldDB" id="A0A835I879"/>
<proteinExistence type="predicted"/>
<dbReference type="Proteomes" id="UP000631114">
    <property type="component" value="Unassembled WGS sequence"/>
</dbReference>
<organism evidence="1 2">
    <name type="scientific">Coptis chinensis</name>
    <dbReference type="NCBI Taxonomy" id="261450"/>
    <lineage>
        <taxon>Eukaryota</taxon>
        <taxon>Viridiplantae</taxon>
        <taxon>Streptophyta</taxon>
        <taxon>Embryophyta</taxon>
        <taxon>Tracheophyta</taxon>
        <taxon>Spermatophyta</taxon>
        <taxon>Magnoliopsida</taxon>
        <taxon>Ranunculales</taxon>
        <taxon>Ranunculaceae</taxon>
        <taxon>Coptidoideae</taxon>
        <taxon>Coptis</taxon>
    </lineage>
</organism>
<evidence type="ECO:0000313" key="1">
    <source>
        <dbReference type="EMBL" id="KAF9611502.1"/>
    </source>
</evidence>
<comment type="caution">
    <text evidence="1">The sequence shown here is derived from an EMBL/GenBank/DDBJ whole genome shotgun (WGS) entry which is preliminary data.</text>
</comment>
<name>A0A835I879_9MAGN</name>
<evidence type="ECO:0000313" key="2">
    <source>
        <dbReference type="Proteomes" id="UP000631114"/>
    </source>
</evidence>
<keyword evidence="2" id="KW-1185">Reference proteome</keyword>
<protein>
    <submittedName>
        <fullName evidence="1">Uncharacterized protein</fullName>
    </submittedName>
</protein>
<reference evidence="1 2" key="1">
    <citation type="submission" date="2020-10" db="EMBL/GenBank/DDBJ databases">
        <title>The Coptis chinensis genome and diversification of protoberbering-type alkaloids.</title>
        <authorList>
            <person name="Wang B."/>
            <person name="Shu S."/>
            <person name="Song C."/>
            <person name="Liu Y."/>
        </authorList>
    </citation>
    <scope>NUCLEOTIDE SEQUENCE [LARGE SCALE GENOMIC DNA]</scope>
    <source>
        <strain evidence="1">HL-2020</strain>
        <tissue evidence="1">Leaf</tissue>
    </source>
</reference>
<dbReference type="EMBL" id="JADFTS010000004">
    <property type="protein sequence ID" value="KAF9611502.1"/>
    <property type="molecule type" value="Genomic_DNA"/>
</dbReference>
<accession>A0A835I879</accession>